<feature type="transmembrane region" description="Helical" evidence="1">
    <location>
        <begin position="315"/>
        <end position="337"/>
    </location>
</feature>
<organism evidence="4 5">
    <name type="scientific">Pseudazoarcus pumilus</name>
    <dbReference type="NCBI Taxonomy" id="2067960"/>
    <lineage>
        <taxon>Bacteria</taxon>
        <taxon>Pseudomonadati</taxon>
        <taxon>Pseudomonadota</taxon>
        <taxon>Betaproteobacteria</taxon>
        <taxon>Rhodocyclales</taxon>
        <taxon>Zoogloeaceae</taxon>
        <taxon>Pseudazoarcus</taxon>
    </lineage>
</organism>
<evidence type="ECO:0000259" key="2">
    <source>
        <dbReference type="Pfam" id="PF01757"/>
    </source>
</evidence>
<keyword evidence="1" id="KW-1133">Transmembrane helix</keyword>
<feature type="transmembrane region" description="Helical" evidence="1">
    <location>
        <begin position="291"/>
        <end position="309"/>
    </location>
</feature>
<dbReference type="AlphaFoldDB" id="A0A2I6S3I5"/>
<feature type="transmembrane region" description="Helical" evidence="1">
    <location>
        <begin position="144"/>
        <end position="160"/>
    </location>
</feature>
<dbReference type="Pfam" id="PF19040">
    <property type="entry name" value="SGNH"/>
    <property type="match status" value="1"/>
</dbReference>
<feature type="transmembrane region" description="Helical" evidence="1">
    <location>
        <begin position="249"/>
        <end position="271"/>
    </location>
</feature>
<dbReference type="PANTHER" id="PTHR23028:SF53">
    <property type="entry name" value="ACYL_TRANSF_3 DOMAIN-CONTAINING PROTEIN"/>
    <property type="match status" value="1"/>
</dbReference>
<evidence type="ECO:0000313" key="4">
    <source>
        <dbReference type="EMBL" id="AUN93829.1"/>
    </source>
</evidence>
<dbReference type="Pfam" id="PF01757">
    <property type="entry name" value="Acyl_transf_3"/>
    <property type="match status" value="1"/>
</dbReference>
<dbReference type="GO" id="GO:0009103">
    <property type="term" value="P:lipopolysaccharide biosynthetic process"/>
    <property type="evidence" value="ECO:0007669"/>
    <property type="project" value="TreeGrafter"/>
</dbReference>
<reference evidence="4 5" key="1">
    <citation type="submission" date="2018-01" db="EMBL/GenBank/DDBJ databases">
        <authorList>
            <person name="Fu G.-Y."/>
        </authorList>
    </citation>
    <scope>NUCLEOTIDE SEQUENCE [LARGE SCALE GENOMIC DNA]</scope>
    <source>
        <strain evidence="4 5">SY39</strain>
    </source>
</reference>
<keyword evidence="4" id="KW-0808">Transferase</keyword>
<dbReference type="GO" id="GO:0016747">
    <property type="term" value="F:acyltransferase activity, transferring groups other than amino-acyl groups"/>
    <property type="evidence" value="ECO:0007669"/>
    <property type="project" value="InterPro"/>
</dbReference>
<feature type="transmembrane region" description="Helical" evidence="1">
    <location>
        <begin position="33"/>
        <end position="52"/>
    </location>
</feature>
<dbReference type="SUPFAM" id="SSF52266">
    <property type="entry name" value="SGNH hydrolase"/>
    <property type="match status" value="1"/>
</dbReference>
<dbReference type="InterPro" id="IPR043968">
    <property type="entry name" value="SGNH"/>
</dbReference>
<dbReference type="InterPro" id="IPR002656">
    <property type="entry name" value="Acyl_transf_3_dom"/>
</dbReference>
<protein>
    <submittedName>
        <fullName evidence="4">Acyltransferase</fullName>
    </submittedName>
</protein>
<dbReference type="OrthoDB" id="9814807at2"/>
<accession>A0A2I6S3I5</accession>
<dbReference type="KEGG" id="atw:C0099_02075"/>
<keyword evidence="4" id="KW-0012">Acyltransferase</keyword>
<keyword evidence="5" id="KW-1185">Reference proteome</keyword>
<evidence type="ECO:0000259" key="3">
    <source>
        <dbReference type="Pfam" id="PF19040"/>
    </source>
</evidence>
<evidence type="ECO:0000313" key="5">
    <source>
        <dbReference type="Proteomes" id="UP000242205"/>
    </source>
</evidence>
<gene>
    <name evidence="4" type="ORF">C0099_02075</name>
</gene>
<dbReference type="Proteomes" id="UP000242205">
    <property type="component" value="Chromosome"/>
</dbReference>
<feature type="domain" description="SGNH" evidence="3">
    <location>
        <begin position="406"/>
        <end position="622"/>
    </location>
</feature>
<dbReference type="GO" id="GO:0016020">
    <property type="term" value="C:membrane"/>
    <property type="evidence" value="ECO:0007669"/>
    <property type="project" value="TreeGrafter"/>
</dbReference>
<keyword evidence="1" id="KW-0812">Transmembrane</keyword>
<feature type="transmembrane region" description="Helical" evidence="1">
    <location>
        <begin position="349"/>
        <end position="369"/>
    </location>
</feature>
<dbReference type="PANTHER" id="PTHR23028">
    <property type="entry name" value="ACETYLTRANSFERASE"/>
    <property type="match status" value="1"/>
</dbReference>
<feature type="transmembrane region" description="Helical" evidence="1">
    <location>
        <begin position="73"/>
        <end position="92"/>
    </location>
</feature>
<feature type="transmembrane region" description="Helical" evidence="1">
    <location>
        <begin position="167"/>
        <end position="187"/>
    </location>
</feature>
<sequence>MTFRPDLQGLRALAVILVVLAHAGVPGIAGGFVGVDVFFVLSGYLISALLVAEHARNGRIAMARFYARRLRRLLPALLAMMTLTTAAAAWLLSREEARTMLASTPFAASWTSNLFFALRTLDYFDELGARDLFLHTWSLGVEEQFYLIWPPLLAGVLWLSTRGVRALTALAALTLVGMLACVLWTHLAPIQAFYQMPARIWQFSLGATICLAIDRGTVRLNRTASLLALGCGLTLVLVSAISLDTATPYPGIHALAPSLGAAAIIAGGITATRNPLADVRLVWIGDRSYSIYLWHWPVLTFGAALGFDHSAAETAALLLLTLLLAMLTYRLIELPFWKGHLSHFAPRPVMLTGLLAITIAFAGSLHALWAPSSGERSKRDPELDIRLDMPVIYRMGCDSWISSAELSPCVFGEREASRTVVFIGDSIGAQWFSAFPALFPPPQWRVVVLTKSACPIVDEDIFYKRIGGIFEICSRWRADAIDAIVAQQPEAVIIGSGNGSALDARQWIEGSRRILARLSPHVGQILVLAGTPHLGMDGPGCLARAREQEHFPLIEACRGKPSSEKAARIAGHLREAARGLPNVVVFDPAPLVCPDGRCSAITAHGVPVFRDNQHLTDRFVRASAAPLRAALESVMALD</sequence>
<keyword evidence="1" id="KW-0472">Membrane</keyword>
<feature type="domain" description="Acyltransferase 3" evidence="2">
    <location>
        <begin position="6"/>
        <end position="330"/>
    </location>
</feature>
<name>A0A2I6S3I5_9RHOO</name>
<dbReference type="RefSeq" id="WP_102245903.1">
    <property type="nucleotide sequence ID" value="NZ_CP025682.1"/>
</dbReference>
<dbReference type="EMBL" id="CP025682">
    <property type="protein sequence ID" value="AUN93829.1"/>
    <property type="molecule type" value="Genomic_DNA"/>
</dbReference>
<evidence type="ECO:0000256" key="1">
    <source>
        <dbReference type="SAM" id="Phobius"/>
    </source>
</evidence>
<proteinExistence type="predicted"/>
<feature type="transmembrane region" description="Helical" evidence="1">
    <location>
        <begin position="225"/>
        <end position="243"/>
    </location>
</feature>
<dbReference type="InterPro" id="IPR050879">
    <property type="entry name" value="Acyltransferase_3"/>
</dbReference>